<dbReference type="Pfam" id="PF22570">
    <property type="entry name" value="LiaF-TM"/>
    <property type="match status" value="1"/>
</dbReference>
<feature type="transmembrane region" description="Helical" evidence="1">
    <location>
        <begin position="62"/>
        <end position="81"/>
    </location>
</feature>
<dbReference type="AlphaFoldDB" id="A0A1J5SX20"/>
<sequence>MENSNHNRETGRIIGGLILVGVGGALLLRNLDFPIPHWLFTWPMILILIGVYSGFKHNFQNTSWIILMAIGGFFLFDKYIFDISLEEYFWPVFIMFIGILFMIRPRSRWRDKANDFRNDWKEKWNNDAANSSSQNYFADNGDTFKINSVFSGVKRTILSKNFQGGSMSCVFGGAEIDLTQADINGKVVIRIEAVFGGAKIIVPANWVIQNEIDGVFHGVEDKRNYNTSTMNADKILVLKGSAVFGGVEIRSY</sequence>
<gene>
    <name evidence="3" type="ORF">GALL_55060</name>
</gene>
<keyword evidence="1" id="KW-0472">Membrane</keyword>
<accession>A0A1J5SX20</accession>
<feature type="transmembrane region" description="Helical" evidence="1">
    <location>
        <begin position="87"/>
        <end position="103"/>
    </location>
</feature>
<dbReference type="PANTHER" id="PTHR40763:SF5">
    <property type="entry name" value="MEMBRANE PROTEIN"/>
    <property type="match status" value="1"/>
</dbReference>
<organism evidence="3">
    <name type="scientific">mine drainage metagenome</name>
    <dbReference type="NCBI Taxonomy" id="410659"/>
    <lineage>
        <taxon>unclassified sequences</taxon>
        <taxon>metagenomes</taxon>
        <taxon>ecological metagenomes</taxon>
    </lineage>
</organism>
<feature type="transmembrane region" description="Helical" evidence="1">
    <location>
        <begin position="12"/>
        <end position="29"/>
    </location>
</feature>
<evidence type="ECO:0000313" key="3">
    <source>
        <dbReference type="EMBL" id="OIR13122.1"/>
    </source>
</evidence>
<feature type="transmembrane region" description="Helical" evidence="1">
    <location>
        <begin position="35"/>
        <end position="55"/>
    </location>
</feature>
<reference evidence="3" key="1">
    <citation type="submission" date="2016-10" db="EMBL/GenBank/DDBJ databases">
        <title>Sequence of Gallionella enrichment culture.</title>
        <authorList>
            <person name="Poehlein A."/>
            <person name="Muehling M."/>
            <person name="Daniel R."/>
        </authorList>
    </citation>
    <scope>NUCLEOTIDE SEQUENCE</scope>
</reference>
<evidence type="ECO:0000259" key="2">
    <source>
        <dbReference type="Pfam" id="PF22570"/>
    </source>
</evidence>
<protein>
    <recommendedName>
        <fullName evidence="2">LiaF transmembrane domain-containing protein</fullName>
    </recommendedName>
</protein>
<keyword evidence="1" id="KW-1133">Transmembrane helix</keyword>
<name>A0A1J5SX20_9ZZZZ</name>
<dbReference type="InterPro" id="IPR054331">
    <property type="entry name" value="LiaF_TM"/>
</dbReference>
<dbReference type="PANTHER" id="PTHR40763">
    <property type="entry name" value="MEMBRANE PROTEIN-RELATED"/>
    <property type="match status" value="1"/>
</dbReference>
<dbReference type="EMBL" id="MLJW01000015">
    <property type="protein sequence ID" value="OIR13122.1"/>
    <property type="molecule type" value="Genomic_DNA"/>
</dbReference>
<evidence type="ECO:0000256" key="1">
    <source>
        <dbReference type="SAM" id="Phobius"/>
    </source>
</evidence>
<feature type="domain" description="LiaF transmembrane" evidence="2">
    <location>
        <begin position="15"/>
        <end position="108"/>
    </location>
</feature>
<keyword evidence="1" id="KW-0812">Transmembrane</keyword>
<proteinExistence type="predicted"/>
<comment type="caution">
    <text evidence="3">The sequence shown here is derived from an EMBL/GenBank/DDBJ whole genome shotgun (WGS) entry which is preliminary data.</text>
</comment>